<dbReference type="Proteomes" id="UP000016936">
    <property type="component" value="Unassembled WGS sequence"/>
</dbReference>
<dbReference type="SUPFAM" id="SSF51735">
    <property type="entry name" value="NAD(P)-binding Rossmann-fold domains"/>
    <property type="match status" value="1"/>
</dbReference>
<protein>
    <submittedName>
        <fullName evidence="1">Uncharacterized protein</fullName>
    </submittedName>
</protein>
<proteinExistence type="predicted"/>
<dbReference type="HOGENOM" id="CLU_1834971_0_0_1"/>
<gene>
    <name evidence="1" type="ORF">COCHEDRAFT_1194237</name>
</gene>
<evidence type="ECO:0000313" key="1">
    <source>
        <dbReference type="EMBL" id="EMD91413.1"/>
    </source>
</evidence>
<reference evidence="1 2" key="1">
    <citation type="journal article" date="2012" name="PLoS Pathog.">
        <title>Diverse lifestyles and strategies of plant pathogenesis encoded in the genomes of eighteen Dothideomycetes fungi.</title>
        <authorList>
            <person name="Ohm R.A."/>
            <person name="Feau N."/>
            <person name="Henrissat B."/>
            <person name="Schoch C.L."/>
            <person name="Horwitz B.A."/>
            <person name="Barry K.W."/>
            <person name="Condon B.J."/>
            <person name="Copeland A.C."/>
            <person name="Dhillon B."/>
            <person name="Glaser F."/>
            <person name="Hesse C.N."/>
            <person name="Kosti I."/>
            <person name="LaButti K."/>
            <person name="Lindquist E.A."/>
            <person name="Lucas S."/>
            <person name="Salamov A.A."/>
            <person name="Bradshaw R.E."/>
            <person name="Ciuffetti L."/>
            <person name="Hamelin R.C."/>
            <person name="Kema G.H.J."/>
            <person name="Lawrence C."/>
            <person name="Scott J.A."/>
            <person name="Spatafora J.W."/>
            <person name="Turgeon B.G."/>
            <person name="de Wit P.J.G.M."/>
            <person name="Zhong S."/>
            <person name="Goodwin S.B."/>
            <person name="Grigoriev I.V."/>
        </authorList>
    </citation>
    <scope>NUCLEOTIDE SEQUENCE [LARGE SCALE GENOMIC DNA]</scope>
    <source>
        <strain evidence="2">C5 / ATCC 48332 / race O</strain>
    </source>
</reference>
<evidence type="ECO:0000313" key="2">
    <source>
        <dbReference type="Proteomes" id="UP000016936"/>
    </source>
</evidence>
<dbReference type="EMBL" id="KB445576">
    <property type="protein sequence ID" value="EMD91413.1"/>
    <property type="molecule type" value="Genomic_DNA"/>
</dbReference>
<name>M2UU87_COCH5</name>
<dbReference type="AlphaFoldDB" id="M2UU87"/>
<dbReference type="OMA" id="RKICTHA"/>
<dbReference type="Gene3D" id="3.40.50.720">
    <property type="entry name" value="NAD(P)-binding Rossmann-like Domain"/>
    <property type="match status" value="1"/>
</dbReference>
<sequence length="140" mass="15166">MLTLDVIVSTVYNTLLNPKLTIPILCGYAYLHPDKLSVTLRGAENQLIVASPSVRKAGYLILASLVLRFEKYLSRRAMNNGVSDTYSWEKEIVVVTGGAGGIGGELVKQLAAKGTRIAVLDVLPLSYSKRKICTHASTES</sequence>
<keyword evidence="2" id="KW-1185">Reference proteome</keyword>
<organism evidence="1 2">
    <name type="scientific">Cochliobolus heterostrophus (strain C5 / ATCC 48332 / race O)</name>
    <name type="common">Southern corn leaf blight fungus</name>
    <name type="synonym">Bipolaris maydis</name>
    <dbReference type="NCBI Taxonomy" id="701091"/>
    <lineage>
        <taxon>Eukaryota</taxon>
        <taxon>Fungi</taxon>
        <taxon>Dikarya</taxon>
        <taxon>Ascomycota</taxon>
        <taxon>Pezizomycotina</taxon>
        <taxon>Dothideomycetes</taxon>
        <taxon>Pleosporomycetidae</taxon>
        <taxon>Pleosporales</taxon>
        <taxon>Pleosporineae</taxon>
        <taxon>Pleosporaceae</taxon>
        <taxon>Bipolaris</taxon>
    </lineage>
</organism>
<accession>M2UU87</accession>
<reference evidence="2" key="2">
    <citation type="journal article" date="2013" name="PLoS Genet.">
        <title>Comparative genome structure, secondary metabolite, and effector coding capacity across Cochliobolus pathogens.</title>
        <authorList>
            <person name="Condon B.J."/>
            <person name="Leng Y."/>
            <person name="Wu D."/>
            <person name="Bushley K.E."/>
            <person name="Ohm R.A."/>
            <person name="Otillar R."/>
            <person name="Martin J."/>
            <person name="Schackwitz W."/>
            <person name="Grimwood J."/>
            <person name="MohdZainudin N."/>
            <person name="Xue C."/>
            <person name="Wang R."/>
            <person name="Manning V.A."/>
            <person name="Dhillon B."/>
            <person name="Tu Z.J."/>
            <person name="Steffenson B.J."/>
            <person name="Salamov A."/>
            <person name="Sun H."/>
            <person name="Lowry S."/>
            <person name="LaButti K."/>
            <person name="Han J."/>
            <person name="Copeland A."/>
            <person name="Lindquist E."/>
            <person name="Barry K."/>
            <person name="Schmutz J."/>
            <person name="Baker S.E."/>
            <person name="Ciuffetti L.M."/>
            <person name="Grigoriev I.V."/>
            <person name="Zhong S."/>
            <person name="Turgeon B.G."/>
        </authorList>
    </citation>
    <scope>NUCLEOTIDE SEQUENCE [LARGE SCALE GENOMIC DNA]</scope>
    <source>
        <strain evidence="2">C5 / ATCC 48332 / race O</strain>
    </source>
</reference>
<dbReference type="InterPro" id="IPR036291">
    <property type="entry name" value="NAD(P)-bd_dom_sf"/>
</dbReference>